<dbReference type="EMBL" id="JANGCN010000016">
    <property type="protein sequence ID" value="MCQ5153310.1"/>
    <property type="molecule type" value="Genomic_DNA"/>
</dbReference>
<evidence type="ECO:0000259" key="3">
    <source>
        <dbReference type="PROSITE" id="PS50075"/>
    </source>
</evidence>
<dbReference type="PROSITE" id="PS50075">
    <property type="entry name" value="CARRIER"/>
    <property type="match status" value="1"/>
</dbReference>
<dbReference type="RefSeq" id="WP_207739443.1">
    <property type="nucleotide sequence ID" value="NZ_DAWEQM010000006.1"/>
</dbReference>
<reference evidence="5" key="2">
    <citation type="submission" date="2023-01" db="EMBL/GenBank/DDBJ databases">
        <title>Human gut microbiome strain richness.</title>
        <authorList>
            <person name="Chen-Liaw A."/>
        </authorList>
    </citation>
    <scope>NUCLEOTIDE SEQUENCE</scope>
    <source>
        <strain evidence="5">1001275st1_F4_1001275B_160808</strain>
    </source>
</reference>
<gene>
    <name evidence="4" type="ORF">NE632_08295</name>
    <name evidence="5" type="ORF">PNU62_08580</name>
</gene>
<dbReference type="InterPro" id="IPR036736">
    <property type="entry name" value="ACP-like_sf"/>
</dbReference>
<sequence length="90" mass="10316">MNEMTIRILDVVNKCINSKEDEDMIEIDNTQLDDDLVELGVDSITFIRIVVELEELFEIEIPDEKLLITEMGTIHKIVEVVAVLRDTAEV</sequence>
<dbReference type="SUPFAM" id="SSF47336">
    <property type="entry name" value="ACP-like"/>
    <property type="match status" value="1"/>
</dbReference>
<comment type="caution">
    <text evidence="5">The sequence shown here is derived from an EMBL/GenBank/DDBJ whole genome shotgun (WGS) entry which is preliminary data.</text>
</comment>
<name>A0AAW6E987_9FIRM</name>
<evidence type="ECO:0000313" key="6">
    <source>
        <dbReference type="Proteomes" id="UP001211015"/>
    </source>
</evidence>
<reference evidence="4" key="1">
    <citation type="submission" date="2022-06" db="EMBL/GenBank/DDBJ databases">
        <title>Isolation of gut microbiota from human fecal samples.</title>
        <authorList>
            <person name="Pamer E.G."/>
            <person name="Barat B."/>
            <person name="Waligurski E."/>
            <person name="Medina S."/>
            <person name="Paddock L."/>
            <person name="Mostad J."/>
        </authorList>
    </citation>
    <scope>NUCLEOTIDE SEQUENCE</scope>
    <source>
        <strain evidence="4">DFI.5.57</strain>
    </source>
</reference>
<dbReference type="InterPro" id="IPR006162">
    <property type="entry name" value="Ppantetheine_attach_site"/>
</dbReference>
<feature type="domain" description="Carrier" evidence="3">
    <location>
        <begin position="6"/>
        <end position="85"/>
    </location>
</feature>
<dbReference type="InterPro" id="IPR009081">
    <property type="entry name" value="PP-bd_ACP"/>
</dbReference>
<dbReference type="Proteomes" id="UP001206236">
    <property type="component" value="Unassembled WGS sequence"/>
</dbReference>
<evidence type="ECO:0000256" key="1">
    <source>
        <dbReference type="ARBA" id="ARBA00022450"/>
    </source>
</evidence>
<dbReference type="Gene3D" id="1.10.1200.10">
    <property type="entry name" value="ACP-like"/>
    <property type="match status" value="1"/>
</dbReference>
<evidence type="ECO:0000313" key="4">
    <source>
        <dbReference type="EMBL" id="MCQ5153310.1"/>
    </source>
</evidence>
<dbReference type="EMBL" id="JAQMLV010000010">
    <property type="protein sequence ID" value="MDB8745067.1"/>
    <property type="molecule type" value="Genomic_DNA"/>
</dbReference>
<evidence type="ECO:0000313" key="5">
    <source>
        <dbReference type="EMBL" id="MDB8745067.1"/>
    </source>
</evidence>
<dbReference type="AlphaFoldDB" id="A0AAW6E987"/>
<accession>A0AAW6E987</accession>
<dbReference type="Proteomes" id="UP001211015">
    <property type="component" value="Unassembled WGS sequence"/>
</dbReference>
<dbReference type="PROSITE" id="PS00012">
    <property type="entry name" value="PHOSPHOPANTETHEINE"/>
    <property type="match status" value="1"/>
</dbReference>
<proteinExistence type="predicted"/>
<keyword evidence="1" id="KW-0596">Phosphopantetheine</keyword>
<evidence type="ECO:0000256" key="2">
    <source>
        <dbReference type="ARBA" id="ARBA00022553"/>
    </source>
</evidence>
<organism evidence="5 6">
    <name type="scientific">Ruminococcus bicirculans</name>
    <name type="common">ex Wegman et al. 2014</name>
    <dbReference type="NCBI Taxonomy" id="1160721"/>
    <lineage>
        <taxon>Bacteria</taxon>
        <taxon>Bacillati</taxon>
        <taxon>Bacillota</taxon>
        <taxon>Clostridia</taxon>
        <taxon>Eubacteriales</taxon>
        <taxon>Oscillospiraceae</taxon>
        <taxon>Ruminococcus</taxon>
    </lineage>
</organism>
<keyword evidence="2" id="KW-0597">Phosphoprotein</keyword>
<protein>
    <submittedName>
        <fullName evidence="5">Phosphopantetheine-binding protein</fullName>
    </submittedName>
</protein>
<dbReference type="Pfam" id="PF00550">
    <property type="entry name" value="PP-binding"/>
    <property type="match status" value="1"/>
</dbReference>